<comment type="caution">
    <text evidence="2">The sequence shown here is derived from an EMBL/GenBank/DDBJ whole genome shotgun (WGS) entry which is preliminary data.</text>
</comment>
<feature type="region of interest" description="Disordered" evidence="1">
    <location>
        <begin position="248"/>
        <end position="282"/>
    </location>
</feature>
<organism evidence="2 3">
    <name type="scientific">Tanacetum coccineum</name>
    <dbReference type="NCBI Taxonomy" id="301880"/>
    <lineage>
        <taxon>Eukaryota</taxon>
        <taxon>Viridiplantae</taxon>
        <taxon>Streptophyta</taxon>
        <taxon>Embryophyta</taxon>
        <taxon>Tracheophyta</taxon>
        <taxon>Spermatophyta</taxon>
        <taxon>Magnoliopsida</taxon>
        <taxon>eudicotyledons</taxon>
        <taxon>Gunneridae</taxon>
        <taxon>Pentapetalae</taxon>
        <taxon>asterids</taxon>
        <taxon>campanulids</taxon>
        <taxon>Asterales</taxon>
        <taxon>Asteraceae</taxon>
        <taxon>Asteroideae</taxon>
        <taxon>Anthemideae</taxon>
        <taxon>Anthemidinae</taxon>
        <taxon>Tanacetum</taxon>
    </lineage>
</organism>
<sequence>IDKKRFTLNVEVFREIFWICPNLLNQEIDALHSDEEIVSFIRELGHKGDIKSITKVVVDQMYQPLRTFDAIIKKCLSGKITVYGALLPEVMPNQKMQDSPAYKTYLAYATGAETPKKARKFKKPSSPSKKRTLVTVEEEEPEPAKKVKKAPATTDRSKGINLLSEAALLEVAQVKKVLKRSRRETTIHQAGGSGDGVGFQPEVPDEPKGKSVDTHEGTGDDEDFQDSDDDLQQADDERTDFENQEINDYEEESANEFVHTPEDYGPTNDETNDETKDVDEEEYDRIDKELYGDVNVRLIDVEQDDEGEEDAYMTNDAHVHVEQTQEQTAGVQEESDLEMASIQVVSMLDINVQHEVPRTSPLLTILISVIPEHTIFNPSKTVTTSPATTITSLFSSLFPSLQQSHPVKVLVIPEKTQQQPSTPPAPLLLATEIPSTQVSNSEAVNYVVKRFTALEQVVKELKQDDHFAAILALIRSQVPSVVKNYLGTSLPRALKKAVKEALEKTPHSLGQSSSQGQSAIQAAEFLFEYELKKILYDKMHKRKSNQTHATHQELFDALTWSLLLDEANIKKAGLNQVKKTKKRKFNESESSKKTSTAKESSKGKSLAKTYKSGKSMTAKELVFEKASDDVQQTFDDKMDIADVSQADTDPKITKKDWFKDSQNPEALTNQLEWANPEGHKRSFDMSKALPLQDKEGQLAIPVEFFFNNDLQYLVAGNKERTYSSSITKTPDARYTIEGIEDMIPTLWSPVVLVYDKDADLGISHWGP</sequence>
<dbReference type="Proteomes" id="UP001151760">
    <property type="component" value="Unassembled WGS sequence"/>
</dbReference>
<evidence type="ECO:0000313" key="2">
    <source>
        <dbReference type="EMBL" id="GJS51884.1"/>
    </source>
</evidence>
<reference evidence="2" key="2">
    <citation type="submission" date="2022-01" db="EMBL/GenBank/DDBJ databases">
        <authorList>
            <person name="Yamashiro T."/>
            <person name="Shiraishi A."/>
            <person name="Satake H."/>
            <person name="Nakayama K."/>
        </authorList>
    </citation>
    <scope>NUCLEOTIDE SEQUENCE</scope>
</reference>
<feature type="region of interest" description="Disordered" evidence="1">
    <location>
        <begin position="577"/>
        <end position="609"/>
    </location>
</feature>
<feature type="compositionally biased region" description="Basic and acidic residues" evidence="1">
    <location>
        <begin position="205"/>
        <end position="218"/>
    </location>
</feature>
<accession>A0ABQ4WGE1</accession>
<evidence type="ECO:0000256" key="1">
    <source>
        <dbReference type="SAM" id="MobiDB-lite"/>
    </source>
</evidence>
<gene>
    <name evidence="2" type="ORF">Tco_0625246</name>
</gene>
<evidence type="ECO:0000313" key="3">
    <source>
        <dbReference type="Proteomes" id="UP001151760"/>
    </source>
</evidence>
<feature type="region of interest" description="Disordered" evidence="1">
    <location>
        <begin position="180"/>
        <end position="230"/>
    </location>
</feature>
<reference evidence="2" key="1">
    <citation type="journal article" date="2022" name="Int. J. Mol. Sci.">
        <title>Draft Genome of Tanacetum Coccineum: Genomic Comparison of Closely Related Tanacetum-Family Plants.</title>
        <authorList>
            <person name="Yamashiro T."/>
            <person name="Shiraishi A."/>
            <person name="Nakayama K."/>
            <person name="Satake H."/>
        </authorList>
    </citation>
    <scope>NUCLEOTIDE SEQUENCE</scope>
</reference>
<protein>
    <submittedName>
        <fullName evidence="2">Uncharacterized protein</fullName>
    </submittedName>
</protein>
<proteinExistence type="predicted"/>
<feature type="compositionally biased region" description="Acidic residues" evidence="1">
    <location>
        <begin position="219"/>
        <end position="230"/>
    </location>
</feature>
<feature type="region of interest" description="Disordered" evidence="1">
    <location>
        <begin position="116"/>
        <end position="155"/>
    </location>
</feature>
<feature type="non-terminal residue" evidence="2">
    <location>
        <position position="1"/>
    </location>
</feature>
<dbReference type="EMBL" id="BQNB010008616">
    <property type="protein sequence ID" value="GJS51884.1"/>
    <property type="molecule type" value="Genomic_DNA"/>
</dbReference>
<feature type="compositionally biased region" description="Basic residues" evidence="1">
    <location>
        <begin position="117"/>
        <end position="132"/>
    </location>
</feature>
<keyword evidence="3" id="KW-1185">Reference proteome</keyword>
<feature type="compositionally biased region" description="Acidic residues" evidence="1">
    <location>
        <begin position="270"/>
        <end position="282"/>
    </location>
</feature>
<name>A0ABQ4WGE1_9ASTR</name>